<evidence type="ECO:0000313" key="3">
    <source>
        <dbReference type="Proteomes" id="UP001172082"/>
    </source>
</evidence>
<feature type="domain" description="DUF5655" evidence="1">
    <location>
        <begin position="81"/>
        <end position="186"/>
    </location>
</feature>
<organism evidence="2 3">
    <name type="scientific">Splendidivirga corallicola</name>
    <dbReference type="NCBI Taxonomy" id="3051826"/>
    <lineage>
        <taxon>Bacteria</taxon>
        <taxon>Pseudomonadati</taxon>
        <taxon>Bacteroidota</taxon>
        <taxon>Cytophagia</taxon>
        <taxon>Cytophagales</taxon>
        <taxon>Splendidivirgaceae</taxon>
        <taxon>Splendidivirga</taxon>
    </lineage>
</organism>
<dbReference type="InterPro" id="IPR043714">
    <property type="entry name" value="DUF5655"/>
</dbReference>
<name>A0ABT8KQ46_9BACT</name>
<dbReference type="EMBL" id="JAUJEA010000004">
    <property type="protein sequence ID" value="MDN5202528.1"/>
    <property type="molecule type" value="Genomic_DNA"/>
</dbReference>
<keyword evidence="3" id="KW-1185">Reference proteome</keyword>
<comment type="caution">
    <text evidence="2">The sequence shown here is derived from an EMBL/GenBank/DDBJ whole genome shotgun (WGS) entry which is preliminary data.</text>
</comment>
<protein>
    <submittedName>
        <fullName evidence="2">DUF5655 domain-containing protein</fullName>
    </submittedName>
</protein>
<proteinExistence type="predicted"/>
<dbReference type="RefSeq" id="WP_346752552.1">
    <property type="nucleotide sequence ID" value="NZ_JAUJEA010000004.1"/>
</dbReference>
<reference evidence="2" key="1">
    <citation type="submission" date="2023-06" db="EMBL/GenBank/DDBJ databases">
        <title>Genomic of Parafulvivirga corallium.</title>
        <authorList>
            <person name="Wang G."/>
        </authorList>
    </citation>
    <scope>NUCLEOTIDE SEQUENCE</scope>
    <source>
        <strain evidence="2">BMA10</strain>
    </source>
</reference>
<dbReference type="Pfam" id="PF14117">
    <property type="entry name" value="DUF4287"/>
    <property type="match status" value="1"/>
</dbReference>
<dbReference type="Pfam" id="PF18899">
    <property type="entry name" value="DUF5655"/>
    <property type="match status" value="1"/>
</dbReference>
<evidence type="ECO:0000313" key="2">
    <source>
        <dbReference type="EMBL" id="MDN5202528.1"/>
    </source>
</evidence>
<gene>
    <name evidence="2" type="ORF">QQ008_14165</name>
</gene>
<dbReference type="Proteomes" id="UP001172082">
    <property type="component" value="Unassembled WGS sequence"/>
</dbReference>
<evidence type="ECO:0000259" key="1">
    <source>
        <dbReference type="Pfam" id="PF18899"/>
    </source>
</evidence>
<sequence length="189" mass="21575">MAKSSAQIEQEFMEGLAKNTAHSLEQWMAIIKRTELNNRNKILHWLKTNHSFGHVNASLLAGIYMNGGKPVYKNTDGLLADQFIKKEHLKPLYKELIDRILIEIPETRIEIKKTYTSLNAKREFAAIGIKSKEIRLAIDLPDEPDGINFLKMTGIGCMPRISHMIKLVSQSQIDQGLMENLKMAFNRLN</sequence>
<accession>A0ABT8KQ46</accession>
<dbReference type="InterPro" id="IPR025629">
    <property type="entry name" value="DUF4287"/>
</dbReference>